<sequence>MEHEFYSEYEEEQTPRYRPDSLASLFRATRFTETELKKIYRSFKAECPTGVVREDTFKCIYSQFFPQGENGVTYEVLRTGMTKNVACDLIPNVIQRVKIMNARKNQFKLHTLFDQTAKESSDEFVTEQENLQPLVRQDAFLSKNGMELELLDIGEILKSDSIKGAIICEMSHDKLLTPHQRAVVIDIVVREAMKHCPRLKNEDFMRIENKILSYLKAEPPGLYYKPPVKQTKFQKSKASGGLMSTKYRNLVAIKNELKKCLSESQQNLNETITKKAVNDDEINEMKCWLFHNIEPWDKVTLYWMKCKDSRSHELREKRLSVDDYINNWPILKHPNAYKLIKEDFCSMQLTNVCLNTTVWDKFIHDLQQVFSIAPKDKEGLSLFRRLNTADLNEDSRVAIEFLLLAHFIPPKKKVKRNWKPSIAECKDSLLIHTKISGDLRNIFEKRQKVLQIRKVQLQPFLIVVGPELTAIEEKYLCMGGIFYKLSTTLEAIDVLFQLFHSLDINFPLESTFIWQILEEGIYGIKSQNIETNAAGVLLSLKYW</sequence>
<dbReference type="GO" id="GO:0005509">
    <property type="term" value="F:calcium ion binding"/>
    <property type="evidence" value="ECO:0007669"/>
    <property type="project" value="InterPro"/>
</dbReference>
<name>A0AA39F9N0_9HYME</name>
<reference evidence="2" key="1">
    <citation type="journal article" date="2023" name="bioRxiv">
        <title>Scaffold-level genome assemblies of two parasitoid biocontrol wasps reveal the parthenogenesis mechanism and an associated novel virus.</title>
        <authorList>
            <person name="Inwood S."/>
            <person name="Skelly J."/>
            <person name="Guhlin J."/>
            <person name="Harrop T."/>
            <person name="Goldson S."/>
            <person name="Dearden P."/>
        </authorList>
    </citation>
    <scope>NUCLEOTIDE SEQUENCE</scope>
    <source>
        <strain evidence="2">Irish</strain>
        <tissue evidence="2">Whole body</tissue>
    </source>
</reference>
<proteinExistence type="predicted"/>
<reference evidence="2" key="2">
    <citation type="submission" date="2023-03" db="EMBL/GenBank/DDBJ databases">
        <authorList>
            <person name="Inwood S.N."/>
            <person name="Skelly J.G."/>
            <person name="Guhlin J."/>
            <person name="Harrop T.W.R."/>
            <person name="Goldson S.G."/>
            <person name="Dearden P.K."/>
        </authorList>
    </citation>
    <scope>NUCLEOTIDE SEQUENCE</scope>
    <source>
        <strain evidence="2">Irish</strain>
        <tissue evidence="2">Whole body</tissue>
    </source>
</reference>
<evidence type="ECO:0000313" key="2">
    <source>
        <dbReference type="EMBL" id="KAK0165517.1"/>
    </source>
</evidence>
<dbReference type="PANTHER" id="PTHR23055">
    <property type="entry name" value="CALCIUM BINDING PROTEINS"/>
    <property type="match status" value="1"/>
</dbReference>
<protein>
    <submittedName>
        <fullName evidence="2">Uncharacterized protein</fullName>
    </submittedName>
</protein>
<gene>
    <name evidence="2" type="ORF">PV328_004024</name>
</gene>
<accession>A0AA39F9N0</accession>
<dbReference type="AlphaFoldDB" id="A0AA39F9N0"/>
<dbReference type="PANTHER" id="PTHR23055:SF167">
    <property type="entry name" value="EF-HAND DOMAIN-CONTAINING PROTEIN"/>
    <property type="match status" value="1"/>
</dbReference>
<organism evidence="2 3">
    <name type="scientific">Microctonus aethiopoides</name>
    <dbReference type="NCBI Taxonomy" id="144406"/>
    <lineage>
        <taxon>Eukaryota</taxon>
        <taxon>Metazoa</taxon>
        <taxon>Ecdysozoa</taxon>
        <taxon>Arthropoda</taxon>
        <taxon>Hexapoda</taxon>
        <taxon>Insecta</taxon>
        <taxon>Pterygota</taxon>
        <taxon>Neoptera</taxon>
        <taxon>Endopterygota</taxon>
        <taxon>Hymenoptera</taxon>
        <taxon>Apocrita</taxon>
        <taxon>Ichneumonoidea</taxon>
        <taxon>Braconidae</taxon>
        <taxon>Euphorinae</taxon>
        <taxon>Microctonus</taxon>
    </lineage>
</organism>
<evidence type="ECO:0000313" key="3">
    <source>
        <dbReference type="Proteomes" id="UP001168990"/>
    </source>
</evidence>
<evidence type="ECO:0000256" key="1">
    <source>
        <dbReference type="ARBA" id="ARBA00022737"/>
    </source>
</evidence>
<dbReference type="EMBL" id="JAQQBS010001422">
    <property type="protein sequence ID" value="KAK0165517.1"/>
    <property type="molecule type" value="Genomic_DNA"/>
</dbReference>
<dbReference type="Gene3D" id="1.10.238.10">
    <property type="entry name" value="EF-hand"/>
    <property type="match status" value="1"/>
</dbReference>
<keyword evidence="1" id="KW-0677">Repeat</keyword>
<keyword evidence="3" id="KW-1185">Reference proteome</keyword>
<dbReference type="Proteomes" id="UP001168990">
    <property type="component" value="Unassembled WGS sequence"/>
</dbReference>
<comment type="caution">
    <text evidence="2">The sequence shown here is derived from an EMBL/GenBank/DDBJ whole genome shotgun (WGS) entry which is preliminary data.</text>
</comment>
<dbReference type="InterPro" id="IPR028846">
    <property type="entry name" value="Recoverin"/>
</dbReference>